<reference evidence="2 3" key="1">
    <citation type="journal article" date="2010" name="Stand. Genomic Sci.">
        <title>Complete genome sequence of Meiothermus silvanus type strain (VI-R2).</title>
        <authorList>
            <person name="Sikorski J."/>
            <person name="Tindall B.J."/>
            <person name="Lowry S."/>
            <person name="Lucas S."/>
            <person name="Nolan M."/>
            <person name="Copeland A."/>
            <person name="Glavina Del Rio T."/>
            <person name="Tice H."/>
            <person name="Cheng J.F."/>
            <person name="Han C."/>
            <person name="Pitluck S."/>
            <person name="Liolios K."/>
            <person name="Ivanova N."/>
            <person name="Mavromatis K."/>
            <person name="Mikhailova N."/>
            <person name="Pati A."/>
            <person name="Goodwin L."/>
            <person name="Chen A."/>
            <person name="Palaniappan K."/>
            <person name="Land M."/>
            <person name="Hauser L."/>
            <person name="Chang Y.J."/>
            <person name="Jeffries C.D."/>
            <person name="Rohde M."/>
            <person name="Goker M."/>
            <person name="Woyke T."/>
            <person name="Bristow J."/>
            <person name="Eisen J.A."/>
            <person name="Markowitz V."/>
            <person name="Hugenholtz P."/>
            <person name="Kyrpides N.C."/>
            <person name="Klenk H.P."/>
            <person name="Lapidus A."/>
        </authorList>
    </citation>
    <scope>NUCLEOTIDE SEQUENCE [LARGE SCALE GENOMIC DNA]</scope>
    <source>
        <strain evidence="3">ATCC 700542 / DSM 9946 / VI-R2</strain>
    </source>
</reference>
<dbReference type="KEGG" id="msv:Mesil_1975"/>
<gene>
    <name evidence="2" type="ordered locus">Mesil_1975</name>
</gene>
<dbReference type="Pfam" id="PF13612">
    <property type="entry name" value="DDE_Tnp_1_3"/>
    <property type="match status" value="1"/>
</dbReference>
<feature type="domain" description="Transposase DDE" evidence="1">
    <location>
        <begin position="152"/>
        <end position="238"/>
    </location>
</feature>
<dbReference type="NCBIfam" id="NF033520">
    <property type="entry name" value="transpos_IS982"/>
    <property type="match status" value="1"/>
</dbReference>
<dbReference type="STRING" id="526227.Mesil_1975"/>
<dbReference type="AlphaFoldDB" id="D7BGZ7"/>
<dbReference type="InterPro" id="IPR025668">
    <property type="entry name" value="Tnp_DDE_dom"/>
</dbReference>
<organism evidence="2 3">
    <name type="scientific">Allomeiothermus silvanus (strain ATCC 700542 / DSM 9946 / NBRC 106475 / NCIMB 13440 / VI-R2)</name>
    <name type="common">Thermus silvanus</name>
    <dbReference type="NCBI Taxonomy" id="526227"/>
    <lineage>
        <taxon>Bacteria</taxon>
        <taxon>Thermotogati</taxon>
        <taxon>Deinococcota</taxon>
        <taxon>Deinococci</taxon>
        <taxon>Thermales</taxon>
        <taxon>Thermaceae</taxon>
        <taxon>Allomeiothermus</taxon>
    </lineage>
</organism>
<dbReference type="OrthoDB" id="33168at2"/>
<dbReference type="eggNOG" id="COG3039">
    <property type="taxonomic scope" value="Bacteria"/>
</dbReference>
<dbReference type="HOGENOM" id="CLU_088909_0_0_0"/>
<dbReference type="EMBL" id="CP002042">
    <property type="protein sequence ID" value="ADH63850.1"/>
    <property type="molecule type" value="Genomic_DNA"/>
</dbReference>
<evidence type="ECO:0000259" key="1">
    <source>
        <dbReference type="Pfam" id="PF13612"/>
    </source>
</evidence>
<proteinExistence type="predicted"/>
<evidence type="ECO:0000313" key="3">
    <source>
        <dbReference type="Proteomes" id="UP000001916"/>
    </source>
</evidence>
<keyword evidence="3" id="KW-1185">Reference proteome</keyword>
<dbReference type="Proteomes" id="UP000001916">
    <property type="component" value="Chromosome"/>
</dbReference>
<protein>
    <submittedName>
        <fullName evidence="2">Transposase IS4 family protein</fullName>
    </submittedName>
</protein>
<sequence length="307" mass="35620">MATTAQTSLLPTDRAHALHIYYVVCYLKWGKKREMVFIAMRNHPRYQHSLEELFLRVFILVDDWLKANQERFRLPVQANQVASYSELFTIALVGELLAQPYESVWYWLVRQNHRGLFPRLPEYSRYHRIVRNAEPLWAELAQSLAAKEDEDWGIEVIDTKPLPIAKGKRWEWAKMPEASKGFSTMGMVWGFKLHAVVSLGGLFRRWAFVPAHAHESRVVEGLLGRATLGDRAYVGTGVYCPSRKNMKRQTFWPRALSRLRKRIETSFSSLVRSLHLHVGQVKTFWSLRARVNLKIAAHNLMHSGVLV</sequence>
<name>D7BGZ7_ALLS1</name>
<evidence type="ECO:0000313" key="2">
    <source>
        <dbReference type="EMBL" id="ADH63850.1"/>
    </source>
</evidence>
<accession>D7BGZ7</accession>